<evidence type="ECO:0000259" key="4">
    <source>
        <dbReference type="SMART" id="SM01088"/>
    </source>
</evidence>
<evidence type="ECO:0000313" key="7">
    <source>
        <dbReference type="WBParaSite" id="NBR_0001493401-mRNA-1"/>
    </source>
</evidence>
<dbReference type="WBParaSite" id="NBR_0001493401-mRNA-1">
    <property type="protein sequence ID" value="NBR_0001493401-mRNA-1"/>
    <property type="gene ID" value="NBR_0001493401"/>
</dbReference>
<dbReference type="InterPro" id="IPR008160">
    <property type="entry name" value="Collagen"/>
</dbReference>
<dbReference type="PANTHER" id="PTHR24637">
    <property type="entry name" value="COLLAGEN"/>
    <property type="match status" value="1"/>
</dbReference>
<name>A0A0N4YE41_NIPBR</name>
<accession>A0A0N4YE41</accession>
<keyword evidence="3" id="KW-0812">Transmembrane</keyword>
<keyword evidence="3" id="KW-1133">Transmembrane helix</keyword>
<dbReference type="STRING" id="27835.A0A0N4YE41"/>
<feature type="compositionally biased region" description="Pro residues" evidence="2">
    <location>
        <begin position="159"/>
        <end position="168"/>
    </location>
</feature>
<dbReference type="EMBL" id="UYSL01021542">
    <property type="protein sequence ID" value="VDL78529.1"/>
    <property type="molecule type" value="Genomic_DNA"/>
</dbReference>
<reference evidence="5 6" key="2">
    <citation type="submission" date="2018-11" db="EMBL/GenBank/DDBJ databases">
        <authorList>
            <consortium name="Pathogen Informatics"/>
        </authorList>
    </citation>
    <scope>NUCLEOTIDE SEQUENCE [LARGE SCALE GENOMIC DNA]</scope>
</reference>
<protein>
    <submittedName>
        <fullName evidence="7">Cuticle collagen dpy-13 (inferred by orthology to a C. elegans protein)</fullName>
    </submittedName>
</protein>
<dbReference type="GO" id="GO:0042302">
    <property type="term" value="F:structural constituent of cuticle"/>
    <property type="evidence" value="ECO:0007669"/>
    <property type="project" value="InterPro"/>
</dbReference>
<dbReference type="Proteomes" id="UP000271162">
    <property type="component" value="Unassembled WGS sequence"/>
</dbReference>
<feature type="region of interest" description="Disordered" evidence="2">
    <location>
        <begin position="120"/>
        <end position="175"/>
    </location>
</feature>
<keyword evidence="6" id="KW-1185">Reference proteome</keyword>
<dbReference type="Pfam" id="PF01391">
    <property type="entry name" value="Collagen"/>
    <property type="match status" value="1"/>
</dbReference>
<proteinExistence type="predicted"/>
<evidence type="ECO:0000313" key="6">
    <source>
        <dbReference type="Proteomes" id="UP000271162"/>
    </source>
</evidence>
<evidence type="ECO:0000313" key="5">
    <source>
        <dbReference type="EMBL" id="VDL78529.1"/>
    </source>
</evidence>
<evidence type="ECO:0000256" key="3">
    <source>
        <dbReference type="SAM" id="Phobius"/>
    </source>
</evidence>
<feature type="transmembrane region" description="Helical" evidence="3">
    <location>
        <begin position="12"/>
        <end position="36"/>
    </location>
</feature>
<dbReference type="InterPro" id="IPR002486">
    <property type="entry name" value="Col_cuticle_N"/>
</dbReference>
<feature type="domain" description="Nematode cuticle collagen N-terminal" evidence="4">
    <location>
        <begin position="12"/>
        <end position="64"/>
    </location>
</feature>
<dbReference type="PANTHER" id="PTHR24637:SF317">
    <property type="entry name" value="CUTICLE COLLAGEN DPY-13"/>
    <property type="match status" value="1"/>
</dbReference>
<dbReference type="OMA" id="CEGCCIT"/>
<dbReference type="SMART" id="SM01088">
    <property type="entry name" value="Col_cuticle_N"/>
    <property type="match status" value="1"/>
</dbReference>
<evidence type="ECO:0000256" key="2">
    <source>
        <dbReference type="SAM" id="MobiDB-lite"/>
    </source>
</evidence>
<reference evidence="7" key="1">
    <citation type="submission" date="2017-02" db="UniProtKB">
        <authorList>
            <consortium name="WormBaseParasite"/>
        </authorList>
    </citation>
    <scope>IDENTIFICATION</scope>
</reference>
<sequence length="193" mass="20265">MDIDTKIKAYRFVAYSAVVFSVIAVLSVCITLPIVYNYVHTVRRQLHNEAILCKGSAKDVWADVHNLKRFQQPHNRTARQTGYGDEHDFTANVEAPRPQASSPPYDAGCEGCCLPGAAGAPGAPGKPGRPGRPGAPGQPGPKGPPGPDGKPGADGNPGQPGPQGPPGQPGERGICPKYCAIDGGIFFEDGTRR</sequence>
<evidence type="ECO:0000256" key="1">
    <source>
        <dbReference type="ARBA" id="ARBA00022737"/>
    </source>
</evidence>
<keyword evidence="3" id="KW-0472">Membrane</keyword>
<organism evidence="7">
    <name type="scientific">Nippostrongylus brasiliensis</name>
    <name type="common">Rat hookworm</name>
    <dbReference type="NCBI Taxonomy" id="27835"/>
    <lineage>
        <taxon>Eukaryota</taxon>
        <taxon>Metazoa</taxon>
        <taxon>Ecdysozoa</taxon>
        <taxon>Nematoda</taxon>
        <taxon>Chromadorea</taxon>
        <taxon>Rhabditida</taxon>
        <taxon>Rhabditina</taxon>
        <taxon>Rhabditomorpha</taxon>
        <taxon>Strongyloidea</taxon>
        <taxon>Heligmosomidae</taxon>
        <taxon>Nippostrongylus</taxon>
    </lineage>
</organism>
<feature type="compositionally biased region" description="Pro residues" evidence="2">
    <location>
        <begin position="136"/>
        <end position="148"/>
    </location>
</feature>
<gene>
    <name evidence="5" type="ORF">NBR_LOCUS14935</name>
</gene>
<dbReference type="AlphaFoldDB" id="A0A0N4YE41"/>
<keyword evidence="1" id="KW-0677">Repeat</keyword>
<dbReference type="Pfam" id="PF01484">
    <property type="entry name" value="Col_cuticle_N"/>
    <property type="match status" value="1"/>
</dbReference>